<name>A0ABW2Y977_9BIFI</name>
<dbReference type="InterPro" id="IPR004375">
    <property type="entry name" value="NanQ/TabA/YiaL"/>
</dbReference>
<evidence type="ECO:0000313" key="1">
    <source>
        <dbReference type="EMBL" id="MFD0704627.1"/>
    </source>
</evidence>
<dbReference type="Gene3D" id="2.60.120.370">
    <property type="entry name" value="YhcH/YjgK/YiaL"/>
    <property type="match status" value="1"/>
</dbReference>
<keyword evidence="2" id="KW-1185">Reference proteome</keyword>
<dbReference type="Pfam" id="PF04074">
    <property type="entry name" value="DUF386"/>
    <property type="match status" value="1"/>
</dbReference>
<comment type="caution">
    <text evidence="1">The sequence shown here is derived from an EMBL/GenBank/DDBJ whole genome shotgun (WGS) entry which is preliminary data.</text>
</comment>
<reference evidence="2" key="1">
    <citation type="journal article" date="2019" name="Int. J. Syst. Evol. Microbiol.">
        <title>The Global Catalogue of Microorganisms (GCM) 10K type strain sequencing project: providing services to taxonomists for standard genome sequencing and annotation.</title>
        <authorList>
            <consortium name="The Broad Institute Genomics Platform"/>
            <consortium name="The Broad Institute Genome Sequencing Center for Infectious Disease"/>
            <person name="Wu L."/>
            <person name="Ma J."/>
        </authorList>
    </citation>
    <scope>NUCLEOTIDE SEQUENCE [LARGE SCALE GENOMIC DNA]</scope>
    <source>
        <strain evidence="2">CCM 8604</strain>
    </source>
</reference>
<sequence length="146" mass="17302">MLQTRLARYDKRDYEKIEEAISILTTTDWTVLEVGRYEINDDFNAQVLEYTTQDIEQSDFEIHHHRLDIHYMVEGEEIIEVSTDKPRETQYLEERDLAWVEKPKSFSRVHMSKEDMLIIGMNEPHRTNGVVASPVPVKKIVLKMKH</sequence>
<dbReference type="PANTHER" id="PTHR34986:SF1">
    <property type="entry name" value="PROTEIN YIAL"/>
    <property type="match status" value="1"/>
</dbReference>
<protein>
    <submittedName>
        <fullName evidence="1">YhcH/YjgK/YiaL family protein</fullName>
    </submittedName>
</protein>
<gene>
    <name evidence="1" type="ORF">ACFQY8_02530</name>
</gene>
<accession>A0ABW2Y977</accession>
<dbReference type="EMBL" id="JBHTHQ010000012">
    <property type="protein sequence ID" value="MFD0704627.1"/>
    <property type="molecule type" value="Genomic_DNA"/>
</dbReference>
<organism evidence="1 2">
    <name type="scientific">Alloscardovia venturai</name>
    <dbReference type="NCBI Taxonomy" id="1769421"/>
    <lineage>
        <taxon>Bacteria</taxon>
        <taxon>Bacillati</taxon>
        <taxon>Actinomycetota</taxon>
        <taxon>Actinomycetes</taxon>
        <taxon>Bifidobacteriales</taxon>
        <taxon>Bifidobacteriaceae</taxon>
        <taxon>Alloscardovia</taxon>
    </lineage>
</organism>
<dbReference type="NCBIfam" id="TIGR00022">
    <property type="entry name" value="YhcH/YjgK/YiaL family protein"/>
    <property type="match status" value="1"/>
</dbReference>
<dbReference type="PANTHER" id="PTHR34986">
    <property type="entry name" value="EVOLVED BETA-GALACTOSIDASE SUBUNIT BETA"/>
    <property type="match status" value="1"/>
</dbReference>
<evidence type="ECO:0000313" key="2">
    <source>
        <dbReference type="Proteomes" id="UP001597036"/>
    </source>
</evidence>
<dbReference type="SUPFAM" id="SSF51197">
    <property type="entry name" value="Clavaminate synthase-like"/>
    <property type="match status" value="1"/>
</dbReference>
<dbReference type="Proteomes" id="UP001597036">
    <property type="component" value="Unassembled WGS sequence"/>
</dbReference>
<dbReference type="RefSeq" id="WP_377938274.1">
    <property type="nucleotide sequence ID" value="NZ_JBHTHQ010000012.1"/>
</dbReference>
<dbReference type="InterPro" id="IPR037012">
    <property type="entry name" value="NanQ/TabA/YiaL_sf"/>
</dbReference>
<proteinExistence type="predicted"/>